<dbReference type="AlphaFoldDB" id="A0A087SVB3"/>
<organism evidence="1 2">
    <name type="scientific">Stegodyphus mimosarum</name>
    <name type="common">African social velvet spider</name>
    <dbReference type="NCBI Taxonomy" id="407821"/>
    <lineage>
        <taxon>Eukaryota</taxon>
        <taxon>Metazoa</taxon>
        <taxon>Ecdysozoa</taxon>
        <taxon>Arthropoda</taxon>
        <taxon>Chelicerata</taxon>
        <taxon>Arachnida</taxon>
        <taxon>Araneae</taxon>
        <taxon>Araneomorphae</taxon>
        <taxon>Entelegynae</taxon>
        <taxon>Eresoidea</taxon>
        <taxon>Eresidae</taxon>
        <taxon>Stegodyphus</taxon>
    </lineage>
</organism>
<proteinExistence type="predicted"/>
<gene>
    <name evidence="1" type="ORF">X975_13858</name>
</gene>
<sequence>MCFKPSYFFPHCSRVFGANTNYRMTHFNCRSLGSAILVHKTYVHKHCTQNMYIVQHCTQCITQTCELFTNVFQTKMFVQ</sequence>
<accession>A0A087SVB3</accession>
<keyword evidence="2" id="KW-1185">Reference proteome</keyword>
<dbReference type="EMBL" id="KK112133">
    <property type="protein sequence ID" value="KFM56802.1"/>
    <property type="molecule type" value="Genomic_DNA"/>
</dbReference>
<dbReference type="Proteomes" id="UP000054359">
    <property type="component" value="Unassembled WGS sequence"/>
</dbReference>
<protein>
    <submittedName>
        <fullName evidence="1">Uncharacterized protein</fullName>
    </submittedName>
</protein>
<evidence type="ECO:0000313" key="2">
    <source>
        <dbReference type="Proteomes" id="UP000054359"/>
    </source>
</evidence>
<evidence type="ECO:0000313" key="1">
    <source>
        <dbReference type="EMBL" id="KFM56802.1"/>
    </source>
</evidence>
<name>A0A087SVB3_STEMI</name>
<feature type="non-terminal residue" evidence="1">
    <location>
        <position position="79"/>
    </location>
</feature>
<reference evidence="1 2" key="1">
    <citation type="submission" date="2013-11" db="EMBL/GenBank/DDBJ databases">
        <title>Genome sequencing of Stegodyphus mimosarum.</title>
        <authorList>
            <person name="Bechsgaard J."/>
        </authorList>
    </citation>
    <scope>NUCLEOTIDE SEQUENCE [LARGE SCALE GENOMIC DNA]</scope>
</reference>